<dbReference type="PROSITE" id="PS01332">
    <property type="entry name" value="HTH_RRF2_1"/>
    <property type="match status" value="1"/>
</dbReference>
<dbReference type="InterPro" id="IPR030489">
    <property type="entry name" value="TR_Rrf2-type_CS"/>
</dbReference>
<keyword evidence="3" id="KW-1185">Reference proteome</keyword>
<dbReference type="InterPro" id="IPR000944">
    <property type="entry name" value="Tscrpt_reg_Rrf2"/>
</dbReference>
<dbReference type="InterPro" id="IPR036388">
    <property type="entry name" value="WH-like_DNA-bd_sf"/>
</dbReference>
<dbReference type="Pfam" id="PF02082">
    <property type="entry name" value="Rrf2"/>
    <property type="match status" value="1"/>
</dbReference>
<sequence>MHISAKADYAVRALVELARDSARPLTCEAIASSQEIPFRFLKSVVGELRRAGLVRSQRGCEGGYWLSRPAEQTTLLDVVRAVDGEVFTLRGEALAELAYPAPAAGLPTVWRSIEAAASAVLEAVTIAALVADDARGGDRAAGRPAATLAAEPVVAAAVPAAAAAAGEGRLAGAA</sequence>
<accession>A0ABV8HIP1</accession>
<organism evidence="2 3">
    <name type="scientific">Streptomyces polygonati</name>
    <dbReference type="NCBI Taxonomy" id="1617087"/>
    <lineage>
        <taxon>Bacteria</taxon>
        <taxon>Bacillati</taxon>
        <taxon>Actinomycetota</taxon>
        <taxon>Actinomycetes</taxon>
        <taxon>Kitasatosporales</taxon>
        <taxon>Streptomycetaceae</taxon>
        <taxon>Streptomyces</taxon>
    </lineage>
</organism>
<comment type="caution">
    <text evidence="2">The sequence shown here is derived from an EMBL/GenBank/DDBJ whole genome shotgun (WGS) entry which is preliminary data.</text>
</comment>
<keyword evidence="1" id="KW-0238">DNA-binding</keyword>
<dbReference type="PANTHER" id="PTHR33221:SF5">
    <property type="entry name" value="HTH-TYPE TRANSCRIPTIONAL REGULATOR ISCR"/>
    <property type="match status" value="1"/>
</dbReference>
<evidence type="ECO:0000256" key="1">
    <source>
        <dbReference type="ARBA" id="ARBA00023125"/>
    </source>
</evidence>
<proteinExistence type="predicted"/>
<dbReference type="PANTHER" id="PTHR33221">
    <property type="entry name" value="WINGED HELIX-TURN-HELIX TRANSCRIPTIONAL REGULATOR, RRF2 FAMILY"/>
    <property type="match status" value="1"/>
</dbReference>
<evidence type="ECO:0000313" key="2">
    <source>
        <dbReference type="EMBL" id="MFC4031898.1"/>
    </source>
</evidence>
<name>A0ABV8HIP1_9ACTN</name>
<dbReference type="SUPFAM" id="SSF46785">
    <property type="entry name" value="Winged helix' DNA-binding domain"/>
    <property type="match status" value="1"/>
</dbReference>
<evidence type="ECO:0000313" key="3">
    <source>
        <dbReference type="Proteomes" id="UP001595765"/>
    </source>
</evidence>
<gene>
    <name evidence="2" type="ORF">ACFO3J_10440</name>
</gene>
<dbReference type="PROSITE" id="PS51197">
    <property type="entry name" value="HTH_RRF2_2"/>
    <property type="match status" value="1"/>
</dbReference>
<dbReference type="RefSeq" id="WP_386428390.1">
    <property type="nucleotide sequence ID" value="NZ_JBHSBB010000009.1"/>
</dbReference>
<dbReference type="EMBL" id="JBHSBB010000009">
    <property type="protein sequence ID" value="MFC4031898.1"/>
    <property type="molecule type" value="Genomic_DNA"/>
</dbReference>
<protein>
    <submittedName>
        <fullName evidence="2">RrF2 family transcriptional regulator</fullName>
    </submittedName>
</protein>
<dbReference type="InterPro" id="IPR036390">
    <property type="entry name" value="WH_DNA-bd_sf"/>
</dbReference>
<dbReference type="NCBIfam" id="TIGR00738">
    <property type="entry name" value="rrf2_super"/>
    <property type="match status" value="1"/>
</dbReference>
<dbReference type="Proteomes" id="UP001595765">
    <property type="component" value="Unassembled WGS sequence"/>
</dbReference>
<reference evidence="3" key="1">
    <citation type="journal article" date="2019" name="Int. J. Syst. Evol. Microbiol.">
        <title>The Global Catalogue of Microorganisms (GCM) 10K type strain sequencing project: providing services to taxonomists for standard genome sequencing and annotation.</title>
        <authorList>
            <consortium name="The Broad Institute Genomics Platform"/>
            <consortium name="The Broad Institute Genome Sequencing Center for Infectious Disease"/>
            <person name="Wu L."/>
            <person name="Ma J."/>
        </authorList>
    </citation>
    <scope>NUCLEOTIDE SEQUENCE [LARGE SCALE GENOMIC DNA]</scope>
    <source>
        <strain evidence="3">CGMCC 4.7237</strain>
    </source>
</reference>
<dbReference type="Gene3D" id="1.10.10.10">
    <property type="entry name" value="Winged helix-like DNA-binding domain superfamily/Winged helix DNA-binding domain"/>
    <property type="match status" value="1"/>
</dbReference>